<dbReference type="GO" id="GO:0005886">
    <property type="term" value="C:plasma membrane"/>
    <property type="evidence" value="ECO:0007669"/>
    <property type="project" value="UniProtKB-SubCell"/>
</dbReference>
<comment type="caution">
    <text evidence="11">The sequence shown here is derived from an EMBL/GenBank/DDBJ whole genome shotgun (WGS) entry which is preliminary data.</text>
</comment>
<keyword evidence="7 9" id="KW-0472">Membrane</keyword>
<dbReference type="EMBL" id="JACHXR010000023">
    <property type="protein sequence ID" value="MBB3233114.1"/>
    <property type="molecule type" value="Genomic_DNA"/>
</dbReference>
<feature type="domain" description="Na+/H+ antiporter NhaC-like C-terminal" evidence="10">
    <location>
        <begin position="4"/>
        <end position="107"/>
    </location>
</feature>
<dbReference type="PANTHER" id="PTHR33451">
    <property type="entry name" value="MALATE-2H(+)/NA(+)-LACTATE ANTIPORTER"/>
    <property type="match status" value="1"/>
</dbReference>
<accession>A0A7W5HN18</accession>
<protein>
    <submittedName>
        <fullName evidence="11">Na+/H+ antiporter NhaC</fullName>
    </submittedName>
</protein>
<organism evidence="11 12">
    <name type="scientific">Halomonas stenophila</name>
    <dbReference type="NCBI Taxonomy" id="795312"/>
    <lineage>
        <taxon>Bacteria</taxon>
        <taxon>Pseudomonadati</taxon>
        <taxon>Pseudomonadota</taxon>
        <taxon>Gammaproteobacteria</taxon>
        <taxon>Oceanospirillales</taxon>
        <taxon>Halomonadaceae</taxon>
        <taxon>Halomonas</taxon>
    </lineage>
</organism>
<dbReference type="PANTHER" id="PTHR33451:SF3">
    <property type="entry name" value="MALATE-2H(+)_NA(+)-LACTATE ANTIPORTER"/>
    <property type="match status" value="1"/>
</dbReference>
<evidence type="ECO:0000313" key="11">
    <source>
        <dbReference type="EMBL" id="MBB3233114.1"/>
    </source>
</evidence>
<dbReference type="AlphaFoldDB" id="A0A7W5HN18"/>
<keyword evidence="5 9" id="KW-0812">Transmembrane</keyword>
<evidence type="ECO:0000313" key="12">
    <source>
        <dbReference type="Proteomes" id="UP000518892"/>
    </source>
</evidence>
<keyword evidence="6 9" id="KW-1133">Transmembrane helix</keyword>
<dbReference type="GO" id="GO:0015297">
    <property type="term" value="F:antiporter activity"/>
    <property type="evidence" value="ECO:0007669"/>
    <property type="project" value="UniProtKB-KW"/>
</dbReference>
<proteinExistence type="inferred from homology"/>
<evidence type="ECO:0000256" key="9">
    <source>
        <dbReference type="SAM" id="Phobius"/>
    </source>
</evidence>
<reference evidence="11 12" key="1">
    <citation type="submission" date="2020-08" db="EMBL/GenBank/DDBJ databases">
        <title>Genomic Encyclopedia of Type Strains, Phase III (KMG-III): the genomes of soil and plant-associated and newly described type strains.</title>
        <authorList>
            <person name="Whitman W."/>
        </authorList>
    </citation>
    <scope>NUCLEOTIDE SEQUENCE [LARGE SCALE GENOMIC DNA]</scope>
    <source>
        <strain evidence="11 12">CECT 7744</strain>
    </source>
</reference>
<evidence type="ECO:0000256" key="7">
    <source>
        <dbReference type="ARBA" id="ARBA00023136"/>
    </source>
</evidence>
<evidence type="ECO:0000256" key="8">
    <source>
        <dbReference type="ARBA" id="ARBA00038435"/>
    </source>
</evidence>
<feature type="transmembrane region" description="Helical" evidence="9">
    <location>
        <begin position="84"/>
        <end position="104"/>
    </location>
</feature>
<evidence type="ECO:0000256" key="2">
    <source>
        <dbReference type="ARBA" id="ARBA00022448"/>
    </source>
</evidence>
<evidence type="ECO:0000256" key="3">
    <source>
        <dbReference type="ARBA" id="ARBA00022449"/>
    </source>
</evidence>
<feature type="transmembrane region" description="Helical" evidence="9">
    <location>
        <begin position="58"/>
        <end position="77"/>
    </location>
</feature>
<evidence type="ECO:0000259" key="10">
    <source>
        <dbReference type="Pfam" id="PF03553"/>
    </source>
</evidence>
<keyword evidence="12" id="KW-1185">Reference proteome</keyword>
<keyword evidence="3" id="KW-0050">Antiport</keyword>
<dbReference type="Pfam" id="PF03553">
    <property type="entry name" value="Na_H_antiporter"/>
    <property type="match status" value="1"/>
</dbReference>
<dbReference type="InterPro" id="IPR018461">
    <property type="entry name" value="Na/H_Antiport_NhaC-like_C"/>
</dbReference>
<evidence type="ECO:0000256" key="1">
    <source>
        <dbReference type="ARBA" id="ARBA00004651"/>
    </source>
</evidence>
<dbReference type="RefSeq" id="WP_425486111.1">
    <property type="nucleotide sequence ID" value="NZ_JACHXR010000023.1"/>
</dbReference>
<evidence type="ECO:0000256" key="4">
    <source>
        <dbReference type="ARBA" id="ARBA00022475"/>
    </source>
</evidence>
<dbReference type="InterPro" id="IPR052180">
    <property type="entry name" value="NhaC_Na-H+_Antiporter"/>
</dbReference>
<keyword evidence="4" id="KW-1003">Cell membrane</keyword>
<evidence type="ECO:0000256" key="5">
    <source>
        <dbReference type="ARBA" id="ARBA00022692"/>
    </source>
</evidence>
<comment type="similarity">
    <text evidence="8">Belongs to the NhaC Na(+)/H(+) (TC 2.A.35) antiporter family.</text>
</comment>
<comment type="subcellular location">
    <subcellularLocation>
        <location evidence="1">Cell membrane</location>
        <topology evidence="1">Multi-pass membrane protein</topology>
    </subcellularLocation>
</comment>
<sequence length="148" mass="15325">MQTSAVLTSVATNLVAGDPYLSIALPGRMYAPTYRGLGYSTLNLSRAIEEGGTLVSPLIPWNAGGAFVISALGLGIGEGHVENLLYIPLAFACWLSPVIGLIYAQTGLFSPRASEAERELWQAQDEAIATDLGAAASLTPATSPTASS</sequence>
<keyword evidence="2" id="KW-0813">Transport</keyword>
<gene>
    <name evidence="11" type="ORF">FHR97_003997</name>
</gene>
<evidence type="ECO:0000256" key="6">
    <source>
        <dbReference type="ARBA" id="ARBA00022989"/>
    </source>
</evidence>
<name>A0A7W5HN18_9GAMM</name>
<dbReference type="Proteomes" id="UP000518892">
    <property type="component" value="Unassembled WGS sequence"/>
</dbReference>